<keyword evidence="2" id="KW-1185">Reference proteome</keyword>
<dbReference type="Proteomes" id="UP000297649">
    <property type="component" value="Unassembled WGS sequence"/>
</dbReference>
<accession>A0A6H3NRW5</accession>
<gene>
    <name evidence="1" type="ORF">EHR08_15325</name>
</gene>
<organism evidence="1 2">
    <name type="scientific">Leptospira bandrabouensis</name>
    <dbReference type="NCBI Taxonomy" id="2484903"/>
    <lineage>
        <taxon>Bacteria</taxon>
        <taxon>Pseudomonadati</taxon>
        <taxon>Spirochaetota</taxon>
        <taxon>Spirochaetia</taxon>
        <taxon>Leptospirales</taxon>
        <taxon>Leptospiraceae</taxon>
        <taxon>Leptospira</taxon>
    </lineage>
</organism>
<sequence>MSKRENVAVFQDKRFQYNYRIATYSASEIDILTLEKNLYPVILNTIKSSPDMKLFRENEVTLVHSYRVKMGNYFFSMEFRPKDYQ</sequence>
<dbReference type="EMBL" id="RQHU01000019">
    <property type="protein sequence ID" value="TGN12722.1"/>
    <property type="molecule type" value="Genomic_DNA"/>
</dbReference>
<dbReference type="RefSeq" id="WP_135744113.1">
    <property type="nucleotide sequence ID" value="NZ_JAIZBI010000004.1"/>
</dbReference>
<evidence type="ECO:0000313" key="2">
    <source>
        <dbReference type="Proteomes" id="UP000297649"/>
    </source>
</evidence>
<dbReference type="AlphaFoldDB" id="A0A6H3NRW5"/>
<dbReference type="OrthoDB" id="335985at2"/>
<protein>
    <submittedName>
        <fullName evidence="1">Uncharacterized protein</fullName>
    </submittedName>
</protein>
<reference evidence="1" key="1">
    <citation type="journal article" date="2019" name="PLoS Negl. Trop. Dis.">
        <title>Revisiting the worldwide diversity of Leptospira species in the environment.</title>
        <authorList>
            <person name="Vincent A.T."/>
            <person name="Schiettekatte O."/>
            <person name="Bourhy P."/>
            <person name="Veyrier F.J."/>
            <person name="Picardeau M."/>
        </authorList>
    </citation>
    <scope>NUCLEOTIDE SEQUENCE [LARGE SCALE GENOMIC DNA]</scope>
    <source>
        <strain evidence="1">201601109</strain>
    </source>
</reference>
<evidence type="ECO:0000313" key="1">
    <source>
        <dbReference type="EMBL" id="TGN12722.1"/>
    </source>
</evidence>
<name>A0A6H3NRW5_9LEPT</name>
<proteinExistence type="predicted"/>
<comment type="caution">
    <text evidence="1">The sequence shown here is derived from an EMBL/GenBank/DDBJ whole genome shotgun (WGS) entry which is preliminary data.</text>
</comment>